<dbReference type="Proteomes" id="UP001633002">
    <property type="component" value="Unassembled WGS sequence"/>
</dbReference>
<feature type="compositionally biased region" description="Basic and acidic residues" evidence="1">
    <location>
        <begin position="268"/>
        <end position="282"/>
    </location>
</feature>
<organism evidence="2 3">
    <name type="scientific">Riccia sorocarpa</name>
    <dbReference type="NCBI Taxonomy" id="122646"/>
    <lineage>
        <taxon>Eukaryota</taxon>
        <taxon>Viridiplantae</taxon>
        <taxon>Streptophyta</taxon>
        <taxon>Embryophyta</taxon>
        <taxon>Marchantiophyta</taxon>
        <taxon>Marchantiopsida</taxon>
        <taxon>Marchantiidae</taxon>
        <taxon>Marchantiales</taxon>
        <taxon>Ricciaceae</taxon>
        <taxon>Riccia</taxon>
    </lineage>
</organism>
<accession>A0ABD3HF41</accession>
<dbReference type="AlphaFoldDB" id="A0ABD3HF41"/>
<dbReference type="EMBL" id="JBJQOH010000004">
    <property type="protein sequence ID" value="KAL3690183.1"/>
    <property type="molecule type" value="Genomic_DNA"/>
</dbReference>
<sequence length="282" mass="31702">MKQLRKSTREFLWGVNPNGTKKKPLLAWDWFERKKQLGGLGWPPLTEMANAFLLKNVSKILQGTKEDWVKLAIVIIETSLQRSNRVVEVRRWTAEEAMLGLDSLKITASKTLNQMLKTWFLTKKNLNWSPRIGAHPNAGSIKLLLKAAETSKVFNADEIRRIQAALRNARIKDLTSCDSRQHIYASVDDLTYPMDEGCGLDLGTPNDNWGLLLEITDGNVTFLHSVREKLVSSLIKNSSPTRLLPQVRPAADPLSEEGRLSKRIKSFGTEDKSGDSHSGLDL</sequence>
<keyword evidence="3" id="KW-1185">Reference proteome</keyword>
<reference evidence="2 3" key="1">
    <citation type="submission" date="2024-09" db="EMBL/GenBank/DDBJ databases">
        <title>Chromosome-scale assembly of Riccia sorocarpa.</title>
        <authorList>
            <person name="Paukszto L."/>
        </authorList>
    </citation>
    <scope>NUCLEOTIDE SEQUENCE [LARGE SCALE GENOMIC DNA]</scope>
    <source>
        <strain evidence="2">LP-2024</strain>
        <tissue evidence="2">Aerial parts of the thallus</tissue>
    </source>
</reference>
<evidence type="ECO:0000256" key="1">
    <source>
        <dbReference type="SAM" id="MobiDB-lite"/>
    </source>
</evidence>
<name>A0ABD3HF41_9MARC</name>
<proteinExistence type="predicted"/>
<evidence type="ECO:0000313" key="2">
    <source>
        <dbReference type="EMBL" id="KAL3690183.1"/>
    </source>
</evidence>
<feature type="region of interest" description="Disordered" evidence="1">
    <location>
        <begin position="245"/>
        <end position="282"/>
    </location>
</feature>
<comment type="caution">
    <text evidence="2">The sequence shown here is derived from an EMBL/GenBank/DDBJ whole genome shotgun (WGS) entry which is preliminary data.</text>
</comment>
<gene>
    <name evidence="2" type="ORF">R1sor_016492</name>
</gene>
<evidence type="ECO:0000313" key="3">
    <source>
        <dbReference type="Proteomes" id="UP001633002"/>
    </source>
</evidence>
<protein>
    <submittedName>
        <fullName evidence="2">Uncharacterized protein</fullName>
    </submittedName>
</protein>